<dbReference type="Gene3D" id="1.10.357.10">
    <property type="entry name" value="Tetracycline Repressor, domain 2"/>
    <property type="match status" value="1"/>
</dbReference>
<feature type="DNA-binding region" description="H-T-H motif" evidence="4">
    <location>
        <begin position="36"/>
        <end position="55"/>
    </location>
</feature>
<proteinExistence type="predicted"/>
<dbReference type="GO" id="GO:0000976">
    <property type="term" value="F:transcription cis-regulatory region binding"/>
    <property type="evidence" value="ECO:0007669"/>
    <property type="project" value="TreeGrafter"/>
</dbReference>
<dbReference type="SUPFAM" id="SSF46689">
    <property type="entry name" value="Homeodomain-like"/>
    <property type="match status" value="1"/>
</dbReference>
<dbReference type="Pfam" id="PF00440">
    <property type="entry name" value="TetR_N"/>
    <property type="match status" value="1"/>
</dbReference>
<accession>A0A4S8QP67</accession>
<feature type="domain" description="HTH tetR-type" evidence="5">
    <location>
        <begin position="13"/>
        <end position="73"/>
    </location>
</feature>
<dbReference type="RefSeq" id="WP_136533627.1">
    <property type="nucleotide sequence ID" value="NZ_STGY01000022.1"/>
</dbReference>
<dbReference type="PANTHER" id="PTHR30055">
    <property type="entry name" value="HTH-TYPE TRANSCRIPTIONAL REGULATOR RUTR"/>
    <property type="match status" value="1"/>
</dbReference>
<keyword evidence="3" id="KW-0804">Transcription</keyword>
<protein>
    <submittedName>
        <fullName evidence="6">TetR family transcriptional regulator</fullName>
    </submittedName>
</protein>
<dbReference type="PANTHER" id="PTHR30055:SF234">
    <property type="entry name" value="HTH-TYPE TRANSCRIPTIONAL REGULATOR BETI"/>
    <property type="match status" value="1"/>
</dbReference>
<evidence type="ECO:0000313" key="6">
    <source>
        <dbReference type="EMBL" id="THV42504.1"/>
    </source>
</evidence>
<reference evidence="7" key="1">
    <citation type="submission" date="2019-04" db="EMBL/GenBank/DDBJ databases">
        <title>Nocardioides xinjiangensis sp. nov.</title>
        <authorList>
            <person name="Liu S."/>
        </authorList>
    </citation>
    <scope>NUCLEOTIDE SEQUENCE [LARGE SCALE GENOMIC DNA]</scope>
    <source>
        <strain evidence="7">18</strain>
    </source>
</reference>
<name>A0A4S8QP67_9ACTN</name>
<dbReference type="PRINTS" id="PR00455">
    <property type="entry name" value="HTHTETR"/>
</dbReference>
<dbReference type="GO" id="GO:0003700">
    <property type="term" value="F:DNA-binding transcription factor activity"/>
    <property type="evidence" value="ECO:0007669"/>
    <property type="project" value="TreeGrafter"/>
</dbReference>
<evidence type="ECO:0000259" key="5">
    <source>
        <dbReference type="PROSITE" id="PS50977"/>
    </source>
</evidence>
<evidence type="ECO:0000256" key="2">
    <source>
        <dbReference type="ARBA" id="ARBA00023125"/>
    </source>
</evidence>
<keyword evidence="7" id="KW-1185">Reference proteome</keyword>
<organism evidence="6 7">
    <name type="scientific">Glycomyces buryatensis</name>
    <dbReference type="NCBI Taxonomy" id="2570927"/>
    <lineage>
        <taxon>Bacteria</taxon>
        <taxon>Bacillati</taxon>
        <taxon>Actinomycetota</taxon>
        <taxon>Actinomycetes</taxon>
        <taxon>Glycomycetales</taxon>
        <taxon>Glycomycetaceae</taxon>
        <taxon>Glycomyces</taxon>
    </lineage>
</organism>
<dbReference type="AlphaFoldDB" id="A0A4S8QP67"/>
<dbReference type="OrthoDB" id="3787664at2"/>
<dbReference type="Gene3D" id="1.10.10.60">
    <property type="entry name" value="Homeodomain-like"/>
    <property type="match status" value="1"/>
</dbReference>
<evidence type="ECO:0000313" key="7">
    <source>
        <dbReference type="Proteomes" id="UP000308760"/>
    </source>
</evidence>
<sequence length="205" mass="22725">MSTVTGLRQASRRAVQSQIVAIAEDLFVAKGFEETTVDEIAAAVGMSQRSFFRYFPSKDDVVLDRLTRLGDDLLSGLASRPLDEPEWDSLQHMFDPVLERFTDDELREHDAAMQRVIDGSARLLAAYLQRLDAVQQRLTDELQTRADSRDSGSTPDPIVLRAKVGAAFACLHAAICHVVARDDPDQFAHHLHHTMTALRPAADAS</sequence>
<dbReference type="InterPro" id="IPR050109">
    <property type="entry name" value="HTH-type_TetR-like_transc_reg"/>
</dbReference>
<gene>
    <name evidence="6" type="ORF">FAB82_05935</name>
</gene>
<evidence type="ECO:0000256" key="3">
    <source>
        <dbReference type="ARBA" id="ARBA00023163"/>
    </source>
</evidence>
<dbReference type="InterPro" id="IPR009057">
    <property type="entry name" value="Homeodomain-like_sf"/>
</dbReference>
<dbReference type="PROSITE" id="PS50977">
    <property type="entry name" value="HTH_TETR_2"/>
    <property type="match status" value="1"/>
</dbReference>
<evidence type="ECO:0000256" key="4">
    <source>
        <dbReference type="PROSITE-ProRule" id="PRU00335"/>
    </source>
</evidence>
<dbReference type="Proteomes" id="UP000308760">
    <property type="component" value="Unassembled WGS sequence"/>
</dbReference>
<dbReference type="EMBL" id="STGY01000022">
    <property type="protein sequence ID" value="THV42504.1"/>
    <property type="molecule type" value="Genomic_DNA"/>
</dbReference>
<keyword evidence="1" id="KW-0805">Transcription regulation</keyword>
<keyword evidence="2 4" id="KW-0238">DNA-binding</keyword>
<reference evidence="6 7" key="2">
    <citation type="submission" date="2019-05" db="EMBL/GenBank/DDBJ databases">
        <title>Glycomyces buryatensis sp. nov.</title>
        <authorList>
            <person name="Nikitina E."/>
        </authorList>
    </citation>
    <scope>NUCLEOTIDE SEQUENCE [LARGE SCALE GENOMIC DNA]</scope>
    <source>
        <strain evidence="6 7">18</strain>
    </source>
</reference>
<evidence type="ECO:0000256" key="1">
    <source>
        <dbReference type="ARBA" id="ARBA00023015"/>
    </source>
</evidence>
<dbReference type="InterPro" id="IPR001647">
    <property type="entry name" value="HTH_TetR"/>
</dbReference>
<comment type="caution">
    <text evidence="6">The sequence shown here is derived from an EMBL/GenBank/DDBJ whole genome shotgun (WGS) entry which is preliminary data.</text>
</comment>